<gene>
    <name evidence="7" type="ORF">EVOR1521_LOCUS17597</name>
</gene>
<comment type="caution">
    <text evidence="7">The sequence shown here is derived from an EMBL/GenBank/DDBJ whole genome shotgun (WGS) entry which is preliminary data.</text>
</comment>
<feature type="region of interest" description="Disordered" evidence="5">
    <location>
        <begin position="1"/>
        <end position="24"/>
    </location>
</feature>
<feature type="domain" description="RanBP2-type" evidence="6">
    <location>
        <begin position="113"/>
        <end position="142"/>
    </location>
</feature>
<evidence type="ECO:0000256" key="4">
    <source>
        <dbReference type="PROSITE-ProRule" id="PRU00322"/>
    </source>
</evidence>
<evidence type="ECO:0000256" key="1">
    <source>
        <dbReference type="ARBA" id="ARBA00022723"/>
    </source>
</evidence>
<dbReference type="GO" id="GO:0008270">
    <property type="term" value="F:zinc ion binding"/>
    <property type="evidence" value="ECO:0007669"/>
    <property type="project" value="UniProtKB-KW"/>
</dbReference>
<dbReference type="InterPro" id="IPR001876">
    <property type="entry name" value="Znf_RanBP2"/>
</dbReference>
<evidence type="ECO:0000256" key="5">
    <source>
        <dbReference type="SAM" id="MobiDB-lite"/>
    </source>
</evidence>
<dbReference type="InterPro" id="IPR036443">
    <property type="entry name" value="Znf_RanBP2_sf"/>
</dbReference>
<sequence>MGRKQKAGKEDGGGEGEGMRQMQSAFANLQRMMAMTNPELFGAPSQPPPNPMMGMMGGMMGMNAMPGMPGIPGAPGVPPPPGPPGIPPPPGKGGGKGGKGGDAGEVKPLPGHKPGDWLCPGCGQNCFASKFQCPRCGRNKRGEEGDVYVSEHGRIHPDIQELCDEFYIETRHIEKLNELMKDRHETWNEDLKKLREIMEEARSPCGMLVVKMKEMEDGTFVAINRDKRRAG</sequence>
<feature type="compositionally biased region" description="Gly residues" evidence="5">
    <location>
        <begin position="92"/>
        <end position="103"/>
    </location>
</feature>
<keyword evidence="2 4" id="KW-0863">Zinc-finger</keyword>
<keyword evidence="1" id="KW-0479">Metal-binding</keyword>
<evidence type="ECO:0000313" key="8">
    <source>
        <dbReference type="Proteomes" id="UP001178507"/>
    </source>
</evidence>
<dbReference type="EMBL" id="CAUJNA010002347">
    <property type="protein sequence ID" value="CAJ1392527.1"/>
    <property type="molecule type" value="Genomic_DNA"/>
</dbReference>
<name>A0AA36IR99_9DINO</name>
<feature type="region of interest" description="Disordered" evidence="5">
    <location>
        <begin position="70"/>
        <end position="109"/>
    </location>
</feature>
<proteinExistence type="predicted"/>
<keyword evidence="3" id="KW-0862">Zinc</keyword>
<evidence type="ECO:0000256" key="3">
    <source>
        <dbReference type="ARBA" id="ARBA00022833"/>
    </source>
</evidence>
<reference evidence="7" key="1">
    <citation type="submission" date="2023-08" db="EMBL/GenBank/DDBJ databases">
        <authorList>
            <person name="Chen Y."/>
            <person name="Shah S."/>
            <person name="Dougan E. K."/>
            <person name="Thang M."/>
            <person name="Chan C."/>
        </authorList>
    </citation>
    <scope>NUCLEOTIDE SEQUENCE</scope>
</reference>
<keyword evidence="8" id="KW-1185">Reference proteome</keyword>
<organism evidence="7 8">
    <name type="scientific">Effrenium voratum</name>
    <dbReference type="NCBI Taxonomy" id="2562239"/>
    <lineage>
        <taxon>Eukaryota</taxon>
        <taxon>Sar</taxon>
        <taxon>Alveolata</taxon>
        <taxon>Dinophyceae</taxon>
        <taxon>Suessiales</taxon>
        <taxon>Symbiodiniaceae</taxon>
        <taxon>Effrenium</taxon>
    </lineage>
</organism>
<dbReference type="PROSITE" id="PS50199">
    <property type="entry name" value="ZF_RANBP2_2"/>
    <property type="match status" value="1"/>
</dbReference>
<evidence type="ECO:0000259" key="6">
    <source>
        <dbReference type="PROSITE" id="PS50199"/>
    </source>
</evidence>
<evidence type="ECO:0000313" key="7">
    <source>
        <dbReference type="EMBL" id="CAJ1392527.1"/>
    </source>
</evidence>
<dbReference type="Proteomes" id="UP001178507">
    <property type="component" value="Unassembled WGS sequence"/>
</dbReference>
<evidence type="ECO:0000256" key="2">
    <source>
        <dbReference type="ARBA" id="ARBA00022771"/>
    </source>
</evidence>
<feature type="compositionally biased region" description="Pro residues" evidence="5">
    <location>
        <begin position="75"/>
        <end position="91"/>
    </location>
</feature>
<accession>A0AA36IR99</accession>
<dbReference type="SUPFAM" id="SSF90209">
    <property type="entry name" value="Ran binding protein zinc finger-like"/>
    <property type="match status" value="1"/>
</dbReference>
<dbReference type="Gene3D" id="4.10.1060.10">
    <property type="entry name" value="Zinc finger, RanBP2-type"/>
    <property type="match status" value="1"/>
</dbReference>
<protein>
    <recommendedName>
        <fullName evidence="6">RanBP2-type domain-containing protein</fullName>
    </recommendedName>
</protein>
<dbReference type="AlphaFoldDB" id="A0AA36IR99"/>